<comment type="subcellular location">
    <subcellularLocation>
        <location evidence="1 5">Membrane</location>
        <topology evidence="1 5">Multi-pass membrane protein</topology>
    </subcellularLocation>
</comment>
<evidence type="ECO:0000259" key="7">
    <source>
        <dbReference type="Pfam" id="PF02096"/>
    </source>
</evidence>
<keyword evidence="3 6" id="KW-1133">Transmembrane helix</keyword>
<comment type="similarity">
    <text evidence="5">Belongs to the OXA1/ALB3/YidC family.</text>
</comment>
<dbReference type="Proteomes" id="UP000316079">
    <property type="component" value="Unassembled WGS sequence"/>
</dbReference>
<proteinExistence type="inferred from homology"/>
<dbReference type="PANTHER" id="PTHR12428:SF65">
    <property type="entry name" value="CYTOCHROME C OXIDASE ASSEMBLY PROTEIN COX18, MITOCHONDRIAL"/>
    <property type="match status" value="1"/>
</dbReference>
<evidence type="ECO:0000256" key="3">
    <source>
        <dbReference type="ARBA" id="ARBA00022989"/>
    </source>
</evidence>
<dbReference type="AlphaFoldDB" id="A0A553QMZ3"/>
<dbReference type="Pfam" id="PF02096">
    <property type="entry name" value="60KD_IMP"/>
    <property type="match status" value="1"/>
</dbReference>
<evidence type="ECO:0000313" key="8">
    <source>
        <dbReference type="EMBL" id="TRY91088.1"/>
    </source>
</evidence>
<dbReference type="GO" id="GO:0032979">
    <property type="term" value="P:protein insertion into mitochondrial inner membrane from matrix"/>
    <property type="evidence" value="ECO:0007669"/>
    <property type="project" value="TreeGrafter"/>
</dbReference>
<organism evidence="8 9">
    <name type="scientific">Danionella cerebrum</name>
    <dbReference type="NCBI Taxonomy" id="2873325"/>
    <lineage>
        <taxon>Eukaryota</taxon>
        <taxon>Metazoa</taxon>
        <taxon>Chordata</taxon>
        <taxon>Craniata</taxon>
        <taxon>Vertebrata</taxon>
        <taxon>Euteleostomi</taxon>
        <taxon>Actinopterygii</taxon>
        <taxon>Neopterygii</taxon>
        <taxon>Teleostei</taxon>
        <taxon>Ostariophysi</taxon>
        <taxon>Cypriniformes</taxon>
        <taxon>Danionidae</taxon>
        <taxon>Danioninae</taxon>
        <taxon>Danionella</taxon>
    </lineage>
</organism>
<evidence type="ECO:0000256" key="2">
    <source>
        <dbReference type="ARBA" id="ARBA00022692"/>
    </source>
</evidence>
<evidence type="ECO:0000256" key="1">
    <source>
        <dbReference type="ARBA" id="ARBA00004141"/>
    </source>
</evidence>
<evidence type="ECO:0000256" key="5">
    <source>
        <dbReference type="RuleBase" id="RU003945"/>
    </source>
</evidence>
<keyword evidence="9" id="KW-1185">Reference proteome</keyword>
<feature type="transmembrane region" description="Helical" evidence="6">
    <location>
        <begin position="222"/>
        <end position="240"/>
    </location>
</feature>
<evidence type="ECO:0000313" key="9">
    <source>
        <dbReference type="Proteomes" id="UP000316079"/>
    </source>
</evidence>
<dbReference type="GO" id="GO:0032977">
    <property type="term" value="F:membrane insertase activity"/>
    <property type="evidence" value="ECO:0007669"/>
    <property type="project" value="InterPro"/>
</dbReference>
<feature type="transmembrane region" description="Helical" evidence="6">
    <location>
        <begin position="134"/>
        <end position="159"/>
    </location>
</feature>
<keyword evidence="2 5" id="KW-0812">Transmembrane</keyword>
<dbReference type="OrthoDB" id="10249045at2759"/>
<feature type="transmembrane region" description="Helical" evidence="6">
    <location>
        <begin position="274"/>
        <end position="293"/>
    </location>
</feature>
<gene>
    <name evidence="8" type="ORF">DNTS_020389</name>
</gene>
<dbReference type="PANTHER" id="PTHR12428">
    <property type="entry name" value="OXA1"/>
    <property type="match status" value="1"/>
</dbReference>
<keyword evidence="4 6" id="KW-0472">Membrane</keyword>
<name>A0A553QMZ3_9TELE</name>
<feature type="domain" description="Membrane insertase YidC/Oxa/ALB C-terminal" evidence="7">
    <location>
        <begin position="134"/>
        <end position="346"/>
    </location>
</feature>
<reference evidence="8 9" key="1">
    <citation type="journal article" date="2019" name="Sci. Data">
        <title>Hybrid genome assembly and annotation of Danionella translucida.</title>
        <authorList>
            <person name="Kadobianskyi M."/>
            <person name="Schulze L."/>
            <person name="Schuelke M."/>
            <person name="Judkewitz B."/>
        </authorList>
    </citation>
    <scope>NUCLEOTIDE SEQUENCE [LARGE SCALE GENOMIC DNA]</scope>
    <source>
        <strain evidence="8 9">Bolton</strain>
    </source>
</reference>
<evidence type="ECO:0000256" key="6">
    <source>
        <dbReference type="SAM" id="Phobius"/>
    </source>
</evidence>
<dbReference type="CDD" id="cd20069">
    <property type="entry name" value="5TM_Oxa1-like"/>
    <property type="match status" value="1"/>
</dbReference>
<dbReference type="EMBL" id="SRMA01025779">
    <property type="protein sequence ID" value="TRY91088.1"/>
    <property type="molecule type" value="Genomic_DNA"/>
</dbReference>
<dbReference type="GO" id="GO:0005743">
    <property type="term" value="C:mitochondrial inner membrane"/>
    <property type="evidence" value="ECO:0007669"/>
    <property type="project" value="TreeGrafter"/>
</dbReference>
<dbReference type="GO" id="GO:0033617">
    <property type="term" value="P:mitochondrial respiratory chain complex IV assembly"/>
    <property type="evidence" value="ECO:0007669"/>
    <property type="project" value="TreeGrafter"/>
</dbReference>
<dbReference type="InterPro" id="IPR001708">
    <property type="entry name" value="YidC/ALB3/OXA1/COX18"/>
</dbReference>
<accession>A0A553QMZ3</accession>
<dbReference type="InterPro" id="IPR028055">
    <property type="entry name" value="YidC/Oxa/ALB_C"/>
</dbReference>
<protein>
    <recommendedName>
        <fullName evidence="7">Membrane insertase YidC/Oxa/ALB C-terminal domain-containing protein</fullName>
    </recommendedName>
</protein>
<sequence length="382" mass="43825">MMLPNLRISALHYKMCFIQPRRVKIIWPLSCFDSQRLQSLSAIHPCMIQSRAIRMSRLSSNKTVTLLESSGALSGGMNWNKTTHPHSSFNPFVVQSRRSVSSISDILDRLADNSVVHLTEQLLVWTQQSSGLPWWGSIICTTVALRFLITFPFAIYQAYIIAKNEDLQKEIEAMSQRLRYEVYVRAKQKSWDEETCRSKFDLNMRRLVSELYIRENCHPFKAILIIWVQLPLWIFMSLALRNLSFGTEQAPPNPGLSVEGTLWIPDLTLPDTTWIIPIGIGLINLLIIEIIALKRQEIPKRLKYLTHFIRGVSVMMIPIAANVPSCVCLYWLSSCCVGLSHQLLIKSPRFRSFCRIPAIPSDSKTPYRDLAQGLKNKFTQKM</sequence>
<comment type="caution">
    <text evidence="8">The sequence shown here is derived from an EMBL/GenBank/DDBJ whole genome shotgun (WGS) entry which is preliminary data.</text>
</comment>
<evidence type="ECO:0000256" key="4">
    <source>
        <dbReference type="ARBA" id="ARBA00023136"/>
    </source>
</evidence>